<evidence type="ECO:0000313" key="1">
    <source>
        <dbReference type="EMBL" id="JAD20952.1"/>
    </source>
</evidence>
<protein>
    <submittedName>
        <fullName evidence="1">Uncharacterized protein</fullName>
    </submittedName>
</protein>
<dbReference type="AlphaFoldDB" id="A0A0A8YBV7"/>
<sequence>MPRTRARRRSPRGPCRR</sequence>
<name>A0A0A8YBV7_ARUDO</name>
<proteinExistence type="predicted"/>
<accession>A0A0A8YBV7</accession>
<reference evidence="1" key="2">
    <citation type="journal article" date="2015" name="Data Brief">
        <title>Shoot transcriptome of the giant reed, Arundo donax.</title>
        <authorList>
            <person name="Barrero R.A."/>
            <person name="Guerrero F.D."/>
            <person name="Moolhuijzen P."/>
            <person name="Goolsby J.A."/>
            <person name="Tidwell J."/>
            <person name="Bellgard S.E."/>
            <person name="Bellgard M.I."/>
        </authorList>
    </citation>
    <scope>NUCLEOTIDE SEQUENCE</scope>
    <source>
        <tissue evidence="1">Shoot tissue taken approximately 20 cm above the soil surface</tissue>
    </source>
</reference>
<dbReference type="EMBL" id="GBRH01276943">
    <property type="protein sequence ID" value="JAD20952.1"/>
    <property type="molecule type" value="Transcribed_RNA"/>
</dbReference>
<organism evidence="1">
    <name type="scientific">Arundo donax</name>
    <name type="common">Giant reed</name>
    <name type="synonym">Donax arundinaceus</name>
    <dbReference type="NCBI Taxonomy" id="35708"/>
    <lineage>
        <taxon>Eukaryota</taxon>
        <taxon>Viridiplantae</taxon>
        <taxon>Streptophyta</taxon>
        <taxon>Embryophyta</taxon>
        <taxon>Tracheophyta</taxon>
        <taxon>Spermatophyta</taxon>
        <taxon>Magnoliopsida</taxon>
        <taxon>Liliopsida</taxon>
        <taxon>Poales</taxon>
        <taxon>Poaceae</taxon>
        <taxon>PACMAD clade</taxon>
        <taxon>Arundinoideae</taxon>
        <taxon>Arundineae</taxon>
        <taxon>Arundo</taxon>
    </lineage>
</organism>
<reference evidence="1" key="1">
    <citation type="submission" date="2014-09" db="EMBL/GenBank/DDBJ databases">
        <authorList>
            <person name="Magalhaes I.L.F."/>
            <person name="Oliveira U."/>
            <person name="Santos F.R."/>
            <person name="Vidigal T.H.D.A."/>
            <person name="Brescovit A.D."/>
            <person name="Santos A.J."/>
        </authorList>
    </citation>
    <scope>NUCLEOTIDE SEQUENCE</scope>
    <source>
        <tissue evidence="1">Shoot tissue taken approximately 20 cm above the soil surface</tissue>
    </source>
</reference>